<dbReference type="EMBL" id="FQXK01000014">
    <property type="protein sequence ID" value="SHI17184.1"/>
    <property type="molecule type" value="Genomic_DNA"/>
</dbReference>
<dbReference type="InterPro" id="IPR020904">
    <property type="entry name" value="Sc_DH/Rdtase_CS"/>
</dbReference>
<reference evidence="5" key="1">
    <citation type="submission" date="2016-11" db="EMBL/GenBank/DDBJ databases">
        <authorList>
            <person name="Varghese N."/>
            <person name="Submissions S."/>
        </authorList>
    </citation>
    <scope>NUCLEOTIDE SEQUENCE [LARGE SCALE GENOMIC DNA]</scope>
    <source>
        <strain evidence="5">DSM 3071</strain>
    </source>
</reference>
<evidence type="ECO:0000259" key="3">
    <source>
        <dbReference type="Pfam" id="PF01370"/>
    </source>
</evidence>
<keyword evidence="5" id="KW-1185">Reference proteome</keyword>
<dbReference type="Proteomes" id="UP000184278">
    <property type="component" value="Unassembled WGS sequence"/>
</dbReference>
<dbReference type="InterPro" id="IPR001509">
    <property type="entry name" value="Epimerase_deHydtase"/>
</dbReference>
<dbReference type="InterPro" id="IPR002347">
    <property type="entry name" value="SDR_fam"/>
</dbReference>
<dbReference type="Pfam" id="PF01370">
    <property type="entry name" value="Epimerase"/>
    <property type="match status" value="1"/>
</dbReference>
<dbReference type="InterPro" id="IPR036291">
    <property type="entry name" value="NAD(P)-bd_dom_sf"/>
</dbReference>
<dbReference type="RefSeq" id="WP_073387172.1">
    <property type="nucleotide sequence ID" value="NZ_FQXK01000014.1"/>
</dbReference>
<evidence type="ECO:0000313" key="4">
    <source>
        <dbReference type="EMBL" id="SHI17184.1"/>
    </source>
</evidence>
<comment type="similarity">
    <text evidence="1">Belongs to the short-chain dehydrogenases/reductases (SDR) family.</text>
</comment>
<dbReference type="GeneID" id="89508450"/>
<dbReference type="AlphaFoldDB" id="A0A1M5YZ85"/>
<accession>A0A1M5YZ85</accession>
<dbReference type="OrthoDB" id="9789543at2"/>
<name>A0A1M5YZ85_BUTFI</name>
<dbReference type="PRINTS" id="PR00081">
    <property type="entry name" value="GDHRDH"/>
</dbReference>
<dbReference type="PROSITE" id="PS00061">
    <property type="entry name" value="ADH_SHORT"/>
    <property type="match status" value="1"/>
</dbReference>
<sequence>MKKALVTGANGFVGAAVCKQLALKNYEVIAVIRNQASDISRLAGIPDIRMVYCDLSDIKNLHHVIADRDVDYTYHFAWTGSSGSLRSNYRVQTDCVKYTCDVVKACSEIGCKRFIFAGSIMEYEIQNAVKNEGKLSANTVYSSAKLAADNMARAISNDLGVEYICGIISNIYGPGEKSPRLVNSTIRKLLKGEHCKFSSGEQLYDFIYIDDAARAFTVIGEKGTNNRSYYIGTNPRKLKEYLQLIKDVINPDILLGFGELPDPITTLSYSEFDVCALENEFDFDSNISFKEGIEATVRYIKENIYEQT</sequence>
<comment type="similarity">
    <text evidence="2">Belongs to the NAD(P)-dependent epimerase/dehydratase family.</text>
</comment>
<organism evidence="4 5">
    <name type="scientific">Butyrivibrio fibrisolvens DSM 3071</name>
    <dbReference type="NCBI Taxonomy" id="1121131"/>
    <lineage>
        <taxon>Bacteria</taxon>
        <taxon>Bacillati</taxon>
        <taxon>Bacillota</taxon>
        <taxon>Clostridia</taxon>
        <taxon>Lachnospirales</taxon>
        <taxon>Lachnospiraceae</taxon>
        <taxon>Butyrivibrio</taxon>
    </lineage>
</organism>
<gene>
    <name evidence="4" type="ORF">SAMN02745229_01824</name>
</gene>
<evidence type="ECO:0000313" key="5">
    <source>
        <dbReference type="Proteomes" id="UP000184278"/>
    </source>
</evidence>
<evidence type="ECO:0000256" key="1">
    <source>
        <dbReference type="ARBA" id="ARBA00006484"/>
    </source>
</evidence>
<dbReference type="Gene3D" id="3.40.50.720">
    <property type="entry name" value="NAD(P)-binding Rossmann-like Domain"/>
    <property type="match status" value="1"/>
</dbReference>
<dbReference type="PANTHER" id="PTHR43000">
    <property type="entry name" value="DTDP-D-GLUCOSE 4,6-DEHYDRATASE-RELATED"/>
    <property type="match status" value="1"/>
</dbReference>
<evidence type="ECO:0000256" key="2">
    <source>
        <dbReference type="ARBA" id="ARBA00007637"/>
    </source>
</evidence>
<dbReference type="SUPFAM" id="SSF51735">
    <property type="entry name" value="NAD(P)-binding Rossmann-fold domains"/>
    <property type="match status" value="1"/>
</dbReference>
<feature type="domain" description="NAD-dependent epimerase/dehydratase" evidence="3">
    <location>
        <begin position="4"/>
        <end position="232"/>
    </location>
</feature>
<dbReference type="STRING" id="1121131.SAMN02745229_01824"/>
<protein>
    <submittedName>
        <fullName evidence="4">Nucleoside-diphosphate-sugar epimerase</fullName>
    </submittedName>
</protein>
<proteinExistence type="inferred from homology"/>